<comment type="subcellular location">
    <subcellularLocation>
        <location evidence="2">Membrane</location>
        <topology evidence="2">Single-pass type I membrane protein</topology>
    </subcellularLocation>
</comment>
<evidence type="ECO:0000313" key="25">
    <source>
        <dbReference type="Proteomes" id="UP000664169"/>
    </source>
</evidence>
<dbReference type="Pfam" id="PF00069">
    <property type="entry name" value="Pkinase"/>
    <property type="match status" value="2"/>
</dbReference>
<dbReference type="Gene3D" id="1.10.510.10">
    <property type="entry name" value="Transferase(Phosphotransferase) domain 1"/>
    <property type="match status" value="1"/>
</dbReference>
<evidence type="ECO:0000256" key="15">
    <source>
        <dbReference type="ARBA" id="ARBA00023136"/>
    </source>
</evidence>
<feature type="compositionally biased region" description="Basic and acidic residues" evidence="19">
    <location>
        <begin position="630"/>
        <end position="644"/>
    </location>
</feature>
<dbReference type="GO" id="GO:0004674">
    <property type="term" value="F:protein serine/threonine kinase activity"/>
    <property type="evidence" value="ECO:0007669"/>
    <property type="project" value="UniProtKB-KW"/>
</dbReference>
<dbReference type="AlphaFoldDB" id="A0A8H3FG29"/>
<keyword evidence="25" id="KW-1185">Reference proteome</keyword>
<dbReference type="InterPro" id="IPR008271">
    <property type="entry name" value="Ser/Thr_kinase_AS"/>
</dbReference>
<dbReference type="SMART" id="SM00564">
    <property type="entry name" value="PQQ"/>
    <property type="match status" value="2"/>
</dbReference>
<comment type="catalytic activity">
    <reaction evidence="17">
        <text>L-threonyl-[protein] + ATP = O-phospho-L-threonyl-[protein] + ADP + H(+)</text>
        <dbReference type="Rhea" id="RHEA:46608"/>
        <dbReference type="Rhea" id="RHEA-COMP:11060"/>
        <dbReference type="Rhea" id="RHEA-COMP:11605"/>
        <dbReference type="ChEBI" id="CHEBI:15378"/>
        <dbReference type="ChEBI" id="CHEBI:30013"/>
        <dbReference type="ChEBI" id="CHEBI:30616"/>
        <dbReference type="ChEBI" id="CHEBI:61977"/>
        <dbReference type="ChEBI" id="CHEBI:456216"/>
        <dbReference type="EC" id="2.7.11.1"/>
    </reaction>
    <physiologicalReaction direction="left-to-right" evidence="17">
        <dbReference type="Rhea" id="RHEA:46609"/>
    </physiologicalReaction>
</comment>
<gene>
    <name evidence="24" type="ORF">GOMPHAMPRED_002715</name>
</gene>
<keyword evidence="15 20" id="KW-0472">Membrane</keyword>
<dbReference type="SMART" id="SM00220">
    <property type="entry name" value="S_TKc"/>
    <property type="match status" value="1"/>
</dbReference>
<feature type="domain" description="Protein kinase" evidence="22">
    <location>
        <begin position="738"/>
        <end position="1045"/>
    </location>
</feature>
<dbReference type="Gene3D" id="1.20.1440.180">
    <property type="entry name" value="KEN domain"/>
    <property type="match status" value="1"/>
</dbReference>
<dbReference type="FunFam" id="1.10.510.10:FF:000572">
    <property type="entry name" value="Serine/threonine-protein kinase/endoribonuclease IRE1"/>
    <property type="match status" value="1"/>
</dbReference>
<dbReference type="GO" id="GO:0006397">
    <property type="term" value="P:mRNA processing"/>
    <property type="evidence" value="ECO:0007669"/>
    <property type="project" value="InterPro"/>
</dbReference>
<dbReference type="GO" id="GO:0005524">
    <property type="term" value="F:ATP binding"/>
    <property type="evidence" value="ECO:0007669"/>
    <property type="project" value="UniProtKB-KW"/>
</dbReference>
<dbReference type="PROSITE" id="PS51392">
    <property type="entry name" value="KEN"/>
    <property type="match status" value="1"/>
</dbReference>
<dbReference type="InterPro" id="IPR018391">
    <property type="entry name" value="PQQ_b-propeller_rpt"/>
</dbReference>
<keyword evidence="13" id="KW-0460">Magnesium</keyword>
<dbReference type="InterPro" id="IPR000719">
    <property type="entry name" value="Prot_kinase_dom"/>
</dbReference>
<evidence type="ECO:0000256" key="19">
    <source>
        <dbReference type="SAM" id="MobiDB-lite"/>
    </source>
</evidence>
<keyword evidence="14 20" id="KW-1133">Transmembrane helix</keyword>
<dbReference type="GO" id="GO:1990604">
    <property type="term" value="C:IRE1-TRAF2-ASK1 complex"/>
    <property type="evidence" value="ECO:0007669"/>
    <property type="project" value="TreeGrafter"/>
</dbReference>
<evidence type="ECO:0000256" key="14">
    <source>
        <dbReference type="ARBA" id="ARBA00022989"/>
    </source>
</evidence>
<dbReference type="EC" id="2.7.11.1" evidence="3"/>
<feature type="chain" id="PRO_5034516590" description="non-specific serine/threonine protein kinase" evidence="21">
    <location>
        <begin position="29"/>
        <end position="1183"/>
    </location>
</feature>
<dbReference type="InterPro" id="IPR010513">
    <property type="entry name" value="KEN_dom"/>
</dbReference>
<keyword evidence="8 21" id="KW-0732">Signal</keyword>
<dbReference type="PANTHER" id="PTHR13954">
    <property type="entry name" value="IRE1-RELATED"/>
    <property type="match status" value="1"/>
</dbReference>
<dbReference type="InterPro" id="IPR011009">
    <property type="entry name" value="Kinase-like_dom_sf"/>
</dbReference>
<evidence type="ECO:0000256" key="3">
    <source>
        <dbReference type="ARBA" id="ARBA00012513"/>
    </source>
</evidence>
<evidence type="ECO:0000256" key="6">
    <source>
        <dbReference type="ARBA" id="ARBA00022692"/>
    </source>
</evidence>
<evidence type="ECO:0000256" key="17">
    <source>
        <dbReference type="ARBA" id="ARBA00048659"/>
    </source>
</evidence>
<evidence type="ECO:0000259" key="23">
    <source>
        <dbReference type="PROSITE" id="PS51392"/>
    </source>
</evidence>
<sequence>MSRRNPGARHISIKEITLCILLVPLVFASPQQKEDFQNSVREDGALPRSAANRIPIQDVSRLKIINDDGKLQDSDKASAIATLAPAGNAAVRAPRSAQEFGLGSSGKTASTVGGPSTLINARSLQDWEVEDFILLATVDGSIHARDRHTGAERWHLDVDRPLVESIYYRENQTGIGEHRPEDDYLWIVEPSKDGDIYIFDQSGNAGLQRPQLTIKKLAEDLSPFYSEDSAVVYTTEKKTTLFAVDAATGVITKTFSSGGSSRNDASCRRINRLEGQDDKCGSNGSIMLGRTEYTINIDHIFGGPICTLRYSEWGPNNRDMDLHGQYQVTLDRKYAFPRHDGSVWVFDIDHERESQDMRPRYVTQLPSPAVRVFDVARPAGSQNQDTQLVLLPQPPTPQLGISEENNNRNNIFVNKTEAGGWFAMSETTYPFSTDGASKATVYARDSYDKARLDYQPKKSREESLIGVHSLSDAHAEQTRQMLTISGPSGNDPSNLTPIETAKGQEIASAPSGSILLAPFKTRSEAANTVIEVVVAIACIVFAIFAILDSRTFRRIFRQHKEVQKVFGGIIDPRLDSIPSSPIAPVSLEELQAQLPITLEHVPETSSGDVTPKAPEINLLLPPRRRASTLSEDRGRTKDGPRVRIIEPSPSPGPPSVDDDATDTPTTGKKKARRGCRGGSKHKKKKGKGDDNKEIEDTVEEALQIAKAPTTLEPDIVELRTTSPSDVSGPIIQIGHLKVFTDTTLGFGSHGTVVYKGTFHGRDVAVKRMLLEFYDIASHEVAVLSVSDNHHNVIRYYDQESAGQFLYIALELCPASLQDLIERSQDFSELIGPMGLDPPNILRQITDGLKHLHSLKIVHRDLKPQNILVSTPQKLAVNTGQFQLPRILISDFGLCKKLEGDQSSFRATTAHAAGTTGWRAPELLVDDDHVAVNTNGMSTSSLPASTTSDSESLILDSRTNRRATRAIDIFSLGCVFYFVLTGGSHPFDRDGRYMREANVVKGHYSLEELAKLGDYQWEARDLIASMIHNDPRARPDAATILRHPFFWTAQTRLDFLCSVSDAFEFEPREPPSPALQSLEVLSPILLHDHANDFLRPLPQSFKDTLGKQRKYVGSRILDLLRALRNKRNHYEDMPDNVKHHVGALPAGYLGFWTRKFPGLLMGCHKLVQELGWDGKDRFVAYYSD</sequence>
<dbReference type="PROSITE" id="PS00108">
    <property type="entry name" value="PROTEIN_KINASE_ST"/>
    <property type="match status" value="1"/>
</dbReference>
<dbReference type="GO" id="GO:0004521">
    <property type="term" value="F:RNA endonuclease activity"/>
    <property type="evidence" value="ECO:0007669"/>
    <property type="project" value="InterPro"/>
</dbReference>
<dbReference type="InterPro" id="IPR015943">
    <property type="entry name" value="WD40/YVTN_repeat-like_dom_sf"/>
</dbReference>
<evidence type="ECO:0000256" key="5">
    <source>
        <dbReference type="ARBA" id="ARBA00022679"/>
    </source>
</evidence>
<feature type="transmembrane region" description="Helical" evidence="20">
    <location>
        <begin position="528"/>
        <end position="547"/>
    </location>
</feature>
<dbReference type="Gene3D" id="2.130.10.10">
    <property type="entry name" value="YVTN repeat-like/Quinoprotein amine dehydrogenase"/>
    <property type="match status" value="1"/>
</dbReference>
<keyword evidence="5" id="KW-0808">Transferase</keyword>
<reference evidence="24" key="1">
    <citation type="submission" date="2021-03" db="EMBL/GenBank/DDBJ databases">
        <authorList>
            <person name="Tagirdzhanova G."/>
        </authorList>
    </citation>
    <scope>NUCLEOTIDE SEQUENCE</scope>
</reference>
<keyword evidence="7" id="KW-0479">Metal-binding</keyword>
<dbReference type="InterPro" id="IPR045133">
    <property type="entry name" value="IRE1/2-like"/>
</dbReference>
<comment type="catalytic activity">
    <reaction evidence="18">
        <text>L-seryl-[protein] + ATP = O-phospho-L-seryl-[protein] + ADP + H(+)</text>
        <dbReference type="Rhea" id="RHEA:17989"/>
        <dbReference type="Rhea" id="RHEA-COMP:9863"/>
        <dbReference type="Rhea" id="RHEA-COMP:11604"/>
        <dbReference type="ChEBI" id="CHEBI:15378"/>
        <dbReference type="ChEBI" id="CHEBI:29999"/>
        <dbReference type="ChEBI" id="CHEBI:30616"/>
        <dbReference type="ChEBI" id="CHEBI:83421"/>
        <dbReference type="ChEBI" id="CHEBI:456216"/>
        <dbReference type="EC" id="2.7.11.1"/>
    </reaction>
    <physiologicalReaction direction="left-to-right" evidence="18">
        <dbReference type="Rhea" id="RHEA:17990"/>
    </physiologicalReaction>
</comment>
<dbReference type="OrthoDB" id="63989at2759"/>
<dbReference type="FunFam" id="3.30.200.20:FF:000077">
    <property type="entry name" value="Putative Serine/threonine-protein kinase/endoribonuclease IRE1"/>
    <property type="match status" value="1"/>
</dbReference>
<feature type="domain" description="KEN" evidence="23">
    <location>
        <begin position="1048"/>
        <end position="1183"/>
    </location>
</feature>
<evidence type="ECO:0000256" key="11">
    <source>
        <dbReference type="ARBA" id="ARBA00022801"/>
    </source>
</evidence>
<evidence type="ECO:0000256" key="20">
    <source>
        <dbReference type="SAM" id="Phobius"/>
    </source>
</evidence>
<dbReference type="PROSITE" id="PS50011">
    <property type="entry name" value="PROTEIN_KINASE_DOM"/>
    <property type="match status" value="1"/>
</dbReference>
<evidence type="ECO:0000256" key="9">
    <source>
        <dbReference type="ARBA" id="ARBA00022741"/>
    </source>
</evidence>
<evidence type="ECO:0000313" key="24">
    <source>
        <dbReference type="EMBL" id="CAF9923025.1"/>
    </source>
</evidence>
<comment type="cofactor">
    <cofactor evidence="1">
        <name>Mg(2+)</name>
        <dbReference type="ChEBI" id="CHEBI:18420"/>
    </cofactor>
</comment>
<dbReference type="CDD" id="cd10422">
    <property type="entry name" value="RNase_Ire1"/>
    <property type="match status" value="1"/>
</dbReference>
<evidence type="ECO:0000256" key="8">
    <source>
        <dbReference type="ARBA" id="ARBA00022729"/>
    </source>
</evidence>
<proteinExistence type="predicted"/>
<dbReference type="SUPFAM" id="SSF56112">
    <property type="entry name" value="Protein kinase-like (PK-like)"/>
    <property type="match status" value="1"/>
</dbReference>
<evidence type="ECO:0000256" key="7">
    <source>
        <dbReference type="ARBA" id="ARBA00022723"/>
    </source>
</evidence>
<evidence type="ECO:0000256" key="4">
    <source>
        <dbReference type="ARBA" id="ARBA00022527"/>
    </source>
</evidence>
<dbReference type="InterPro" id="IPR038357">
    <property type="entry name" value="KEN_sf"/>
</dbReference>
<dbReference type="InterPro" id="IPR011047">
    <property type="entry name" value="Quinoprotein_ADH-like_sf"/>
</dbReference>
<evidence type="ECO:0000256" key="10">
    <source>
        <dbReference type="ARBA" id="ARBA00022777"/>
    </source>
</evidence>
<evidence type="ECO:0000256" key="21">
    <source>
        <dbReference type="SAM" id="SignalP"/>
    </source>
</evidence>
<keyword evidence="10" id="KW-0418">Kinase</keyword>
<keyword evidence="16" id="KW-0325">Glycoprotein</keyword>
<dbReference type="SMART" id="SM00580">
    <property type="entry name" value="PUG"/>
    <property type="match status" value="1"/>
</dbReference>
<protein>
    <recommendedName>
        <fullName evidence="3">non-specific serine/threonine protein kinase</fullName>
        <ecNumber evidence="3">2.7.11.1</ecNumber>
    </recommendedName>
</protein>
<evidence type="ECO:0000256" key="12">
    <source>
        <dbReference type="ARBA" id="ARBA00022840"/>
    </source>
</evidence>
<dbReference type="GO" id="GO:0051082">
    <property type="term" value="F:unfolded protein binding"/>
    <property type="evidence" value="ECO:0007669"/>
    <property type="project" value="TreeGrafter"/>
</dbReference>
<keyword evidence="12" id="KW-0067">ATP-binding</keyword>
<organism evidence="24 25">
    <name type="scientific">Gomphillus americanus</name>
    <dbReference type="NCBI Taxonomy" id="1940652"/>
    <lineage>
        <taxon>Eukaryota</taxon>
        <taxon>Fungi</taxon>
        <taxon>Dikarya</taxon>
        <taxon>Ascomycota</taxon>
        <taxon>Pezizomycotina</taxon>
        <taxon>Lecanoromycetes</taxon>
        <taxon>OSLEUM clade</taxon>
        <taxon>Ostropomycetidae</taxon>
        <taxon>Ostropales</taxon>
        <taxon>Graphidaceae</taxon>
        <taxon>Gomphilloideae</taxon>
        <taxon>Gomphillus</taxon>
    </lineage>
</organism>
<evidence type="ECO:0000256" key="2">
    <source>
        <dbReference type="ARBA" id="ARBA00004479"/>
    </source>
</evidence>
<keyword evidence="6 20" id="KW-0812">Transmembrane</keyword>
<dbReference type="CDD" id="cd09769">
    <property type="entry name" value="Luminal_IRE1"/>
    <property type="match status" value="1"/>
</dbReference>
<feature type="transmembrane region" description="Helical" evidence="20">
    <location>
        <begin position="965"/>
        <end position="986"/>
    </location>
</feature>
<feature type="region of interest" description="Disordered" evidence="19">
    <location>
        <begin position="602"/>
        <end position="694"/>
    </location>
</feature>
<keyword evidence="11" id="KW-0378">Hydrolase</keyword>
<feature type="signal peptide" evidence="21">
    <location>
        <begin position="1"/>
        <end position="28"/>
    </location>
</feature>
<dbReference type="EMBL" id="CAJPDQ010000019">
    <property type="protein sequence ID" value="CAF9923025.1"/>
    <property type="molecule type" value="Genomic_DNA"/>
</dbReference>
<name>A0A8H3FG29_9LECA</name>
<keyword evidence="4" id="KW-0723">Serine/threonine-protein kinase</keyword>
<evidence type="ECO:0000256" key="13">
    <source>
        <dbReference type="ARBA" id="ARBA00022842"/>
    </source>
</evidence>
<dbReference type="Gene3D" id="3.30.200.20">
    <property type="entry name" value="Phosphorylase Kinase, domain 1"/>
    <property type="match status" value="1"/>
</dbReference>
<accession>A0A8H3FG29</accession>
<dbReference type="PANTHER" id="PTHR13954:SF6">
    <property type="entry name" value="NON-SPECIFIC SERINE_THREONINE PROTEIN KINASE"/>
    <property type="match status" value="1"/>
</dbReference>
<dbReference type="Pfam" id="PF06479">
    <property type="entry name" value="Ribonuc_2-5A"/>
    <property type="match status" value="1"/>
</dbReference>
<keyword evidence="9" id="KW-0547">Nucleotide-binding</keyword>
<evidence type="ECO:0000256" key="16">
    <source>
        <dbReference type="ARBA" id="ARBA00023180"/>
    </source>
</evidence>
<dbReference type="GO" id="GO:0046872">
    <property type="term" value="F:metal ion binding"/>
    <property type="evidence" value="ECO:0007669"/>
    <property type="project" value="UniProtKB-KW"/>
</dbReference>
<dbReference type="Proteomes" id="UP000664169">
    <property type="component" value="Unassembled WGS sequence"/>
</dbReference>
<evidence type="ECO:0000259" key="22">
    <source>
        <dbReference type="PROSITE" id="PS50011"/>
    </source>
</evidence>
<dbReference type="SUPFAM" id="SSF50998">
    <property type="entry name" value="Quinoprotein alcohol dehydrogenase-like"/>
    <property type="match status" value="1"/>
</dbReference>
<dbReference type="GO" id="GO:0016787">
    <property type="term" value="F:hydrolase activity"/>
    <property type="evidence" value="ECO:0007669"/>
    <property type="project" value="UniProtKB-KW"/>
</dbReference>
<dbReference type="GO" id="GO:0036498">
    <property type="term" value="P:IRE1-mediated unfolded protein response"/>
    <property type="evidence" value="ECO:0007669"/>
    <property type="project" value="TreeGrafter"/>
</dbReference>
<feature type="compositionally biased region" description="Basic residues" evidence="19">
    <location>
        <begin position="667"/>
        <end position="686"/>
    </location>
</feature>
<evidence type="ECO:0000256" key="1">
    <source>
        <dbReference type="ARBA" id="ARBA00001946"/>
    </source>
</evidence>
<dbReference type="GO" id="GO:0070059">
    <property type="term" value="P:intrinsic apoptotic signaling pathway in response to endoplasmic reticulum stress"/>
    <property type="evidence" value="ECO:0007669"/>
    <property type="project" value="TreeGrafter"/>
</dbReference>
<comment type="caution">
    <text evidence="24">The sequence shown here is derived from an EMBL/GenBank/DDBJ whole genome shotgun (WGS) entry which is preliminary data.</text>
</comment>
<evidence type="ECO:0000256" key="18">
    <source>
        <dbReference type="ARBA" id="ARBA00048977"/>
    </source>
</evidence>